<keyword evidence="8" id="KW-1185">Reference proteome</keyword>
<protein>
    <submittedName>
        <fullName evidence="7">SsgA family sporulation/cell division regulator</fullName>
    </submittedName>
</protein>
<evidence type="ECO:0000256" key="4">
    <source>
        <dbReference type="ARBA" id="ARBA00022969"/>
    </source>
</evidence>
<dbReference type="Gene3D" id="2.30.31.20">
    <property type="entry name" value="Sporulation-specific cell division protein SsgB"/>
    <property type="match status" value="1"/>
</dbReference>
<comment type="caution">
    <text evidence="7">The sequence shown here is derived from an EMBL/GenBank/DDBJ whole genome shotgun (WGS) entry which is preliminary data.</text>
</comment>
<evidence type="ECO:0000256" key="2">
    <source>
        <dbReference type="ARBA" id="ARBA00009323"/>
    </source>
</evidence>
<sequence>MSPVVEQPAKARLITDAPHPRTVSVTLRYDGADPLAMRIVFPPEVSLDRERGEVVWAFARDLLESGLRLPSGDGDVQVWPCGRAQTVLEFHSPDGVAVVQFDSAPLRRFLRNSYALVAAGEERQGIEVESELDKLLHRS</sequence>
<comment type="subcellular location">
    <subcellularLocation>
        <location evidence="1">Cell septum</location>
    </subcellularLocation>
</comment>
<dbReference type="GO" id="GO:0030428">
    <property type="term" value="C:cell septum"/>
    <property type="evidence" value="ECO:0007669"/>
    <property type="project" value="UniProtKB-SubCell"/>
</dbReference>
<evidence type="ECO:0000256" key="6">
    <source>
        <dbReference type="ARBA" id="ARBA00023306"/>
    </source>
</evidence>
<dbReference type="GO" id="GO:0030435">
    <property type="term" value="P:sporulation resulting in formation of a cellular spore"/>
    <property type="evidence" value="ECO:0007669"/>
    <property type="project" value="UniProtKB-KW"/>
</dbReference>
<dbReference type="Proteomes" id="UP000253741">
    <property type="component" value="Unassembled WGS sequence"/>
</dbReference>
<proteinExistence type="inferred from homology"/>
<dbReference type="Pfam" id="PF04686">
    <property type="entry name" value="SsgA"/>
    <property type="match status" value="1"/>
</dbReference>
<comment type="similarity">
    <text evidence="2">Belongs to the SsgA family.</text>
</comment>
<dbReference type="EMBL" id="QQNA01000328">
    <property type="protein sequence ID" value="RDG33945.1"/>
    <property type="molecule type" value="Genomic_DNA"/>
</dbReference>
<dbReference type="AlphaFoldDB" id="A0A370B3I2"/>
<organism evidence="7 8">
    <name type="scientific">Streptomyces corynorhini</name>
    <dbReference type="NCBI Taxonomy" id="2282652"/>
    <lineage>
        <taxon>Bacteria</taxon>
        <taxon>Bacillati</taxon>
        <taxon>Actinomycetota</taxon>
        <taxon>Actinomycetes</taxon>
        <taxon>Kitasatosporales</taxon>
        <taxon>Streptomycetaceae</taxon>
        <taxon>Streptomyces</taxon>
    </lineage>
</organism>
<keyword evidence="5" id="KW-0717">Septation</keyword>
<evidence type="ECO:0000256" key="1">
    <source>
        <dbReference type="ARBA" id="ARBA00004431"/>
    </source>
</evidence>
<keyword evidence="3 7" id="KW-0132">Cell division</keyword>
<reference evidence="7 8" key="1">
    <citation type="submission" date="2018-07" db="EMBL/GenBank/DDBJ databases">
        <title>Streptomyces species from bats.</title>
        <authorList>
            <person name="Dunlap C."/>
        </authorList>
    </citation>
    <scope>NUCLEOTIDE SEQUENCE [LARGE SCALE GENOMIC DNA]</scope>
    <source>
        <strain evidence="7 8">AC230</strain>
    </source>
</reference>
<keyword evidence="6" id="KW-0131">Cell cycle</keyword>
<dbReference type="InterPro" id="IPR006776">
    <property type="entry name" value="SsgB"/>
</dbReference>
<evidence type="ECO:0000256" key="5">
    <source>
        <dbReference type="ARBA" id="ARBA00023210"/>
    </source>
</evidence>
<dbReference type="RefSeq" id="WP_114627159.1">
    <property type="nucleotide sequence ID" value="NZ_QQNA01000328.1"/>
</dbReference>
<evidence type="ECO:0000313" key="8">
    <source>
        <dbReference type="Proteomes" id="UP000253741"/>
    </source>
</evidence>
<evidence type="ECO:0000313" key="7">
    <source>
        <dbReference type="EMBL" id="RDG33945.1"/>
    </source>
</evidence>
<dbReference type="GO" id="GO:0000917">
    <property type="term" value="P:division septum assembly"/>
    <property type="evidence" value="ECO:0007669"/>
    <property type="project" value="UniProtKB-KW"/>
</dbReference>
<accession>A0A370B3I2</accession>
<dbReference type="OrthoDB" id="3853096at2"/>
<dbReference type="InterPro" id="IPR038658">
    <property type="entry name" value="SsgB_sf"/>
</dbReference>
<name>A0A370B3I2_9ACTN</name>
<gene>
    <name evidence="7" type="ORF">DVH02_30925</name>
</gene>
<evidence type="ECO:0000256" key="3">
    <source>
        <dbReference type="ARBA" id="ARBA00022618"/>
    </source>
</evidence>
<keyword evidence="4" id="KW-0749">Sporulation</keyword>